<dbReference type="AlphaFoldDB" id="A0AAN7T4S9"/>
<evidence type="ECO:0000256" key="8">
    <source>
        <dbReference type="ARBA" id="ARBA00048367"/>
    </source>
</evidence>
<accession>A0AAN7T4S9</accession>
<comment type="catalytic activity">
    <reaction evidence="7">
        <text>L-threonyl-[protein] + ATP = O-phospho-L-threonyl-[protein] + ADP + H(+)</text>
        <dbReference type="Rhea" id="RHEA:46608"/>
        <dbReference type="Rhea" id="RHEA-COMP:11060"/>
        <dbReference type="Rhea" id="RHEA-COMP:11605"/>
        <dbReference type="ChEBI" id="CHEBI:15378"/>
        <dbReference type="ChEBI" id="CHEBI:30013"/>
        <dbReference type="ChEBI" id="CHEBI:30616"/>
        <dbReference type="ChEBI" id="CHEBI:61977"/>
        <dbReference type="ChEBI" id="CHEBI:456216"/>
        <dbReference type="EC" id="2.7.11.22"/>
    </reaction>
</comment>
<dbReference type="Gene3D" id="1.10.510.10">
    <property type="entry name" value="Transferase(Phosphotransferase) domain 1"/>
    <property type="match status" value="1"/>
</dbReference>
<dbReference type="GO" id="GO:0004693">
    <property type="term" value="F:cyclin-dependent protein serine/threonine kinase activity"/>
    <property type="evidence" value="ECO:0007669"/>
    <property type="project" value="UniProtKB-EC"/>
</dbReference>
<dbReference type="EMBL" id="JAVRRJ010000001">
    <property type="protein sequence ID" value="KAK5090444.1"/>
    <property type="molecule type" value="Genomic_DNA"/>
</dbReference>
<sequence length="357" mass="40574">MAEQMNRDVEMKYVMGKKIGEGTYADVHKAHLRDDPNYLVAVKRFKRDEMKTRDGINVDTVREIKYTTELRHSNIVVLYDIFAERDQRLCGNLEELIKDTDGISYGIADTKAWMGMLLRGVYFCHRNFVLHRDIKPGNLLLNADGNLKLADFGLARSFAGPEQVMTHVSITLWYRPPEMLYGATHYSGAVDIWSCGMVFAELLLRRPFAPANIAEDEFQGGELKQLDVLNTALGSATEEVWPGVSKLPLYHEPQPHYPIRDRRSFRGIFKNGDDVGVDLLRQMLTYDPRKRPTAQGCLEDSWWSTEPRPTEAASLPRKKNIDEKAMGDALANPGKVEPQVDEKFRGVARKLDFGAPK</sequence>
<dbReference type="SMART" id="SM00220">
    <property type="entry name" value="S_TKc"/>
    <property type="match status" value="1"/>
</dbReference>
<dbReference type="PROSITE" id="PS50011">
    <property type="entry name" value="PROTEIN_KINASE_DOM"/>
    <property type="match status" value="1"/>
</dbReference>
<dbReference type="InterPro" id="IPR011009">
    <property type="entry name" value="Kinase-like_dom_sf"/>
</dbReference>
<comment type="caution">
    <text evidence="13">The sequence shown here is derived from an EMBL/GenBank/DDBJ whole genome shotgun (WGS) entry which is preliminary data.</text>
</comment>
<feature type="binding site" evidence="9">
    <location>
        <position position="43"/>
    </location>
    <ligand>
        <name>ATP</name>
        <dbReference type="ChEBI" id="CHEBI:30616"/>
    </ligand>
</feature>
<evidence type="ECO:0000256" key="5">
    <source>
        <dbReference type="ARBA" id="ARBA00022777"/>
    </source>
</evidence>
<dbReference type="GO" id="GO:0005737">
    <property type="term" value="C:cytoplasm"/>
    <property type="evidence" value="ECO:0007669"/>
    <property type="project" value="TreeGrafter"/>
</dbReference>
<protein>
    <submittedName>
        <fullName evidence="13">TFIIH complex serine/threonine-protein kinase subunit kin28</fullName>
        <ecNumber evidence="13">2.7.11.2</ecNumber>
    </submittedName>
</protein>
<dbReference type="GO" id="GO:0004740">
    <property type="term" value="F:pyruvate dehydrogenase (acetyl-transferring) kinase activity"/>
    <property type="evidence" value="ECO:0007669"/>
    <property type="project" value="UniProtKB-EC"/>
</dbReference>
<name>A0AAN7T4S9_9EURO</name>
<feature type="region of interest" description="Disordered" evidence="11">
    <location>
        <begin position="292"/>
        <end position="321"/>
    </location>
</feature>
<keyword evidence="14" id="KW-1185">Reference proteome</keyword>
<dbReference type="Pfam" id="PF00069">
    <property type="entry name" value="Pkinase"/>
    <property type="match status" value="1"/>
</dbReference>
<keyword evidence="5 13" id="KW-0418">Kinase</keyword>
<dbReference type="GO" id="GO:0008353">
    <property type="term" value="F:RNA polymerase II CTD heptapeptide repeat kinase activity"/>
    <property type="evidence" value="ECO:0007669"/>
    <property type="project" value="TreeGrafter"/>
</dbReference>
<evidence type="ECO:0000256" key="11">
    <source>
        <dbReference type="SAM" id="MobiDB-lite"/>
    </source>
</evidence>
<reference evidence="13 14" key="1">
    <citation type="submission" date="2023-08" db="EMBL/GenBank/DDBJ databases">
        <title>Black Yeasts Isolated from many extreme environments.</title>
        <authorList>
            <person name="Coleine C."/>
            <person name="Stajich J.E."/>
            <person name="Selbmann L."/>
        </authorList>
    </citation>
    <scope>NUCLEOTIDE SEQUENCE [LARGE SCALE GENOMIC DNA]</scope>
    <source>
        <strain evidence="13 14">CCFEE 5910</strain>
    </source>
</reference>
<keyword evidence="2 10" id="KW-0723">Serine/threonine-protein kinase</keyword>
<gene>
    <name evidence="13" type="primary">KIN28</name>
    <name evidence="13" type="ORF">LTR05_000616</name>
</gene>
<dbReference type="Proteomes" id="UP001309876">
    <property type="component" value="Unassembled WGS sequence"/>
</dbReference>
<evidence type="ECO:0000313" key="13">
    <source>
        <dbReference type="EMBL" id="KAK5090444.1"/>
    </source>
</evidence>
<dbReference type="GO" id="GO:0070985">
    <property type="term" value="C:transcription factor TFIIK complex"/>
    <property type="evidence" value="ECO:0007669"/>
    <property type="project" value="TreeGrafter"/>
</dbReference>
<dbReference type="FunFam" id="1.10.510.10:FF:000624">
    <property type="entry name" value="Mitogen-activated protein kinase"/>
    <property type="match status" value="1"/>
</dbReference>
<keyword evidence="3 13" id="KW-0808">Transferase</keyword>
<keyword evidence="4 9" id="KW-0547">Nucleotide-binding</keyword>
<keyword evidence="6 9" id="KW-0067">ATP-binding</keyword>
<dbReference type="EC" id="2.7.11.2" evidence="13"/>
<evidence type="ECO:0000256" key="3">
    <source>
        <dbReference type="ARBA" id="ARBA00022679"/>
    </source>
</evidence>
<dbReference type="GO" id="GO:0045944">
    <property type="term" value="P:positive regulation of transcription by RNA polymerase II"/>
    <property type="evidence" value="ECO:0007669"/>
    <property type="project" value="TreeGrafter"/>
</dbReference>
<dbReference type="Gene3D" id="3.30.200.20">
    <property type="entry name" value="Phosphorylase Kinase, domain 1"/>
    <property type="match status" value="1"/>
</dbReference>
<dbReference type="InterPro" id="IPR000719">
    <property type="entry name" value="Prot_kinase_dom"/>
</dbReference>
<evidence type="ECO:0000313" key="14">
    <source>
        <dbReference type="Proteomes" id="UP001309876"/>
    </source>
</evidence>
<evidence type="ECO:0000256" key="6">
    <source>
        <dbReference type="ARBA" id="ARBA00022840"/>
    </source>
</evidence>
<evidence type="ECO:0000256" key="7">
    <source>
        <dbReference type="ARBA" id="ARBA00047811"/>
    </source>
</evidence>
<organism evidence="13 14">
    <name type="scientific">Lithohypha guttulata</name>
    <dbReference type="NCBI Taxonomy" id="1690604"/>
    <lineage>
        <taxon>Eukaryota</taxon>
        <taxon>Fungi</taxon>
        <taxon>Dikarya</taxon>
        <taxon>Ascomycota</taxon>
        <taxon>Pezizomycotina</taxon>
        <taxon>Eurotiomycetes</taxon>
        <taxon>Chaetothyriomycetidae</taxon>
        <taxon>Chaetothyriales</taxon>
        <taxon>Trichomeriaceae</taxon>
        <taxon>Lithohypha</taxon>
    </lineage>
</organism>
<feature type="domain" description="Protein kinase" evidence="12">
    <location>
        <begin position="13"/>
        <end position="303"/>
    </location>
</feature>
<dbReference type="GO" id="GO:0005524">
    <property type="term" value="F:ATP binding"/>
    <property type="evidence" value="ECO:0007669"/>
    <property type="project" value="UniProtKB-UniRule"/>
</dbReference>
<dbReference type="PROSITE" id="PS00108">
    <property type="entry name" value="PROTEIN_KINASE_ST"/>
    <property type="match status" value="1"/>
</dbReference>
<proteinExistence type="inferred from homology"/>
<dbReference type="InterPro" id="IPR017441">
    <property type="entry name" value="Protein_kinase_ATP_BS"/>
</dbReference>
<dbReference type="PANTHER" id="PTHR24056:SF0">
    <property type="entry name" value="CYCLIN-DEPENDENT KINASE 7"/>
    <property type="match status" value="1"/>
</dbReference>
<dbReference type="PANTHER" id="PTHR24056">
    <property type="entry name" value="CELL DIVISION PROTEIN KINASE"/>
    <property type="match status" value="1"/>
</dbReference>
<dbReference type="PROSITE" id="PS00107">
    <property type="entry name" value="PROTEIN_KINASE_ATP"/>
    <property type="match status" value="1"/>
</dbReference>
<evidence type="ECO:0000256" key="2">
    <source>
        <dbReference type="ARBA" id="ARBA00022527"/>
    </source>
</evidence>
<comment type="similarity">
    <text evidence="1">Belongs to the protein kinase superfamily. CMGC Ser/Thr protein kinase family. CDC2/CDKX subfamily.</text>
</comment>
<comment type="catalytic activity">
    <reaction evidence="8">
        <text>L-seryl-[protein] + ATP = O-phospho-L-seryl-[protein] + ADP + H(+)</text>
        <dbReference type="Rhea" id="RHEA:17989"/>
        <dbReference type="Rhea" id="RHEA-COMP:9863"/>
        <dbReference type="Rhea" id="RHEA-COMP:11604"/>
        <dbReference type="ChEBI" id="CHEBI:15378"/>
        <dbReference type="ChEBI" id="CHEBI:29999"/>
        <dbReference type="ChEBI" id="CHEBI:30616"/>
        <dbReference type="ChEBI" id="CHEBI:83421"/>
        <dbReference type="ChEBI" id="CHEBI:456216"/>
        <dbReference type="EC" id="2.7.11.22"/>
    </reaction>
</comment>
<evidence type="ECO:0000256" key="9">
    <source>
        <dbReference type="PROSITE-ProRule" id="PRU10141"/>
    </source>
</evidence>
<evidence type="ECO:0000256" key="1">
    <source>
        <dbReference type="ARBA" id="ARBA00006485"/>
    </source>
</evidence>
<evidence type="ECO:0000256" key="10">
    <source>
        <dbReference type="RuleBase" id="RU000304"/>
    </source>
</evidence>
<dbReference type="InterPro" id="IPR008271">
    <property type="entry name" value="Ser/Thr_kinase_AS"/>
</dbReference>
<dbReference type="SUPFAM" id="SSF56112">
    <property type="entry name" value="Protein kinase-like (PK-like)"/>
    <property type="match status" value="1"/>
</dbReference>
<dbReference type="InterPro" id="IPR050108">
    <property type="entry name" value="CDK"/>
</dbReference>
<evidence type="ECO:0000256" key="4">
    <source>
        <dbReference type="ARBA" id="ARBA00022741"/>
    </source>
</evidence>
<evidence type="ECO:0000259" key="12">
    <source>
        <dbReference type="PROSITE" id="PS50011"/>
    </source>
</evidence>